<evidence type="ECO:0000313" key="2">
    <source>
        <dbReference type="Proteomes" id="UP000223025"/>
    </source>
</evidence>
<dbReference type="KEGG" id="vg:40088534"/>
<keyword evidence="2" id="KW-1185">Reference proteome</keyword>
<dbReference type="RefSeq" id="YP_009612196.1">
    <property type="nucleotide sequence ID" value="NC_042013.1"/>
</dbReference>
<reference evidence="1 2" key="1">
    <citation type="submission" date="2017-06" db="EMBL/GenBank/DDBJ databases">
        <authorList>
            <person name="Kim H.J."/>
            <person name="Triplett B.A."/>
        </authorList>
    </citation>
    <scope>NUCLEOTIDE SEQUENCE [LARGE SCALE GENOMIC DNA]</scope>
</reference>
<dbReference type="Proteomes" id="UP000223025">
    <property type="component" value="Segment"/>
</dbReference>
<name>A0A2L0V0J6_9CAUD</name>
<protein>
    <submittedName>
        <fullName evidence="1">Uncharacterized protein</fullName>
    </submittedName>
</protein>
<dbReference type="EMBL" id="MF403008">
    <property type="protein sequence ID" value="AUZ95290.1"/>
    <property type="molecule type" value="Genomic_DNA"/>
</dbReference>
<organism evidence="1 2">
    <name type="scientific">Agrobacterium phage Atu_ph07</name>
    <dbReference type="NCBI Taxonomy" id="2024264"/>
    <lineage>
        <taxon>Viruses</taxon>
        <taxon>Duplodnaviria</taxon>
        <taxon>Heunggongvirae</taxon>
        <taxon>Uroviricota</taxon>
        <taxon>Caudoviricetes</taxon>
        <taxon>Polybotosvirus</taxon>
        <taxon>Polybotosvirus Atuph07</taxon>
    </lineage>
</organism>
<accession>A0A2L0V0J6</accession>
<dbReference type="GeneID" id="40088534"/>
<sequence>MFTHNPEEFIPFSPSEYVQDFVYTFTGYLRVTFYNDDGKTPNTIPVERFEYTYKDLHNFFKEHVRG</sequence>
<evidence type="ECO:0000313" key="1">
    <source>
        <dbReference type="EMBL" id="AUZ95290.1"/>
    </source>
</evidence>
<proteinExistence type="predicted"/>